<sequence>MKVHFSAQHPTFGTKHKPKSPTYQQRSPYYWWWAFLRLNEDYIKCCELGGKGKLAELYKDFGDVRGESFKQWWNEKAVALFAEKPLPQSLTKLTNKIEWDDTWGDSVMVVAVPMSMSKRYIYSKFMDLVKKNHTAERGRTAEQWAKSTAKYPINRNHTIDNLRTTFTVYEAYVANSQLPKAQKLTVWQLGDKLRVVKSAEKSKYGEEGRTEIERRNILAASVSRYVKQAKQIIAATAEGKFPA</sequence>
<evidence type="ECO:0000256" key="1">
    <source>
        <dbReference type="SAM" id="MobiDB-lite"/>
    </source>
</evidence>
<dbReference type="AlphaFoldDB" id="A0A240E1L6"/>
<accession>A0A240E1L6</accession>
<evidence type="ECO:0000313" key="3">
    <source>
        <dbReference type="Proteomes" id="UP000218069"/>
    </source>
</evidence>
<dbReference type="OrthoDB" id="8905372at2"/>
<evidence type="ECO:0000313" key="2">
    <source>
        <dbReference type="EMBL" id="SNX28750.1"/>
    </source>
</evidence>
<dbReference type="RefSeq" id="WP_096673139.1">
    <property type="nucleotide sequence ID" value="NZ_OANS01000003.1"/>
</dbReference>
<name>A0A240E1L6_9BURK</name>
<dbReference type="Proteomes" id="UP000218069">
    <property type="component" value="Unassembled WGS sequence"/>
</dbReference>
<keyword evidence="3" id="KW-1185">Reference proteome</keyword>
<dbReference type="EMBL" id="OANS01000003">
    <property type="protein sequence ID" value="SNX28750.1"/>
    <property type="molecule type" value="Genomic_DNA"/>
</dbReference>
<reference evidence="3" key="1">
    <citation type="submission" date="2017-08" db="EMBL/GenBank/DDBJ databases">
        <authorList>
            <person name="Varghese N."/>
            <person name="Submissions S."/>
        </authorList>
    </citation>
    <scope>NUCLEOTIDE SEQUENCE [LARGE SCALE GENOMIC DNA]</scope>
    <source>
        <strain evidence="3">AP-Melu-1000-B4</strain>
    </source>
</reference>
<organism evidence="2 3">
    <name type="scientific">Polynucleobacter meluiroseus</name>
    <dbReference type="NCBI Taxonomy" id="1938814"/>
    <lineage>
        <taxon>Bacteria</taxon>
        <taxon>Pseudomonadati</taxon>
        <taxon>Pseudomonadota</taxon>
        <taxon>Betaproteobacteria</taxon>
        <taxon>Burkholderiales</taxon>
        <taxon>Burkholderiaceae</taxon>
        <taxon>Polynucleobacter</taxon>
    </lineage>
</organism>
<protein>
    <submittedName>
        <fullName evidence="2">Uncharacterized protein</fullName>
    </submittedName>
</protein>
<proteinExistence type="predicted"/>
<feature type="region of interest" description="Disordered" evidence="1">
    <location>
        <begin position="1"/>
        <end position="23"/>
    </location>
</feature>
<gene>
    <name evidence="2" type="ORF">SAMN06295945_1097</name>
</gene>